<gene>
    <name evidence="1" type="ORF">G3I70_09065</name>
</gene>
<dbReference type="RefSeq" id="WP_163054445.1">
    <property type="nucleotide sequence ID" value="NZ_JAAGLI010000213.1"/>
</dbReference>
<reference evidence="1 2" key="1">
    <citation type="submission" date="2020-01" db="EMBL/GenBank/DDBJ databases">
        <title>Insect and environment-associated Actinomycetes.</title>
        <authorList>
            <person name="Currrie C."/>
            <person name="Chevrette M."/>
            <person name="Carlson C."/>
            <person name="Stubbendieck R."/>
            <person name="Wendt-Pienkowski E."/>
        </authorList>
    </citation>
    <scope>NUCLEOTIDE SEQUENCE [LARGE SCALE GENOMIC DNA]</scope>
    <source>
        <strain evidence="1 2">SID10258</strain>
    </source>
</reference>
<dbReference type="EMBL" id="JAAGLI010000213">
    <property type="protein sequence ID" value="NEA22641.1"/>
    <property type="molecule type" value="Genomic_DNA"/>
</dbReference>
<proteinExistence type="predicted"/>
<evidence type="ECO:0000313" key="2">
    <source>
        <dbReference type="Proteomes" id="UP000475532"/>
    </source>
</evidence>
<organism evidence="1 2">
    <name type="scientific">Actinomadura bangladeshensis</name>
    <dbReference type="NCBI Taxonomy" id="453573"/>
    <lineage>
        <taxon>Bacteria</taxon>
        <taxon>Bacillati</taxon>
        <taxon>Actinomycetota</taxon>
        <taxon>Actinomycetes</taxon>
        <taxon>Streptosporangiales</taxon>
        <taxon>Thermomonosporaceae</taxon>
        <taxon>Actinomadura</taxon>
    </lineage>
</organism>
<protein>
    <submittedName>
        <fullName evidence="1">Uncharacterized protein</fullName>
    </submittedName>
</protein>
<dbReference type="AlphaFoldDB" id="A0A6L9QB66"/>
<sequence length="293" mass="32840">MNDRFVLHDDGVWMYHLGADIPTVYGGGLPVPEADGQPMIGLQAPGWWATDHEAATITVRRSVPPATTGYRLRDDSAASTKFPAALTPDEWENHDADRDLLWDLYTTVTEPQPDVVIAIDGPWLRLDGTPPPDDDSRTWVPRLPDALRNRPEYHHLFPGHMPGFRDHIKRLAERHRHVEHVFTDYQGRRGLTVILKVPFDQPVTEYRPARNNNGSVSRSRKGRTVTVYARRELLLDVHDRTVIQGDARAEAAARWDEQTAHYTALLDEASVAACSHCKGHGYVPSGAEAVSRG</sequence>
<name>A0A6L9QB66_9ACTN</name>
<accession>A0A6L9QB66</accession>
<dbReference type="Proteomes" id="UP000475532">
    <property type="component" value="Unassembled WGS sequence"/>
</dbReference>
<evidence type="ECO:0000313" key="1">
    <source>
        <dbReference type="EMBL" id="NEA22641.1"/>
    </source>
</evidence>
<comment type="caution">
    <text evidence="1">The sequence shown here is derived from an EMBL/GenBank/DDBJ whole genome shotgun (WGS) entry which is preliminary data.</text>
</comment>